<organism evidence="2 3">
    <name type="scientific">Monilinia fructicola</name>
    <name type="common">Brown rot fungus</name>
    <name type="synonym">Ciboria fructicola</name>
    <dbReference type="NCBI Taxonomy" id="38448"/>
    <lineage>
        <taxon>Eukaryota</taxon>
        <taxon>Fungi</taxon>
        <taxon>Dikarya</taxon>
        <taxon>Ascomycota</taxon>
        <taxon>Pezizomycotina</taxon>
        <taxon>Leotiomycetes</taxon>
        <taxon>Helotiales</taxon>
        <taxon>Sclerotiniaceae</taxon>
        <taxon>Monilinia</taxon>
    </lineage>
</organism>
<evidence type="ECO:0000256" key="1">
    <source>
        <dbReference type="SAM" id="MobiDB-lite"/>
    </source>
</evidence>
<comment type="caution">
    <text evidence="2">The sequence shown here is derived from an EMBL/GenBank/DDBJ whole genome shotgun (WGS) entry which is preliminary data.</text>
</comment>
<feature type="compositionally biased region" description="Polar residues" evidence="1">
    <location>
        <begin position="252"/>
        <end position="267"/>
    </location>
</feature>
<reference evidence="2 3" key="1">
    <citation type="submission" date="2019-06" db="EMBL/GenBank/DDBJ databases">
        <title>Genome Sequence of the Brown Rot Fungal Pathogen Monilinia fructicola.</title>
        <authorList>
            <person name="De Miccolis Angelini R.M."/>
            <person name="Landi L."/>
            <person name="Abate D."/>
            <person name="Pollastro S."/>
            <person name="Romanazzi G."/>
            <person name="Faretra F."/>
        </authorList>
    </citation>
    <scope>NUCLEOTIDE SEQUENCE [LARGE SCALE GENOMIC DNA]</scope>
    <source>
        <strain evidence="2 3">Mfrc123</strain>
    </source>
</reference>
<proteinExistence type="predicted"/>
<evidence type="ECO:0000313" key="3">
    <source>
        <dbReference type="Proteomes" id="UP000322873"/>
    </source>
</evidence>
<dbReference type="VEuPathDB" id="FungiDB:MFRU_072g00030"/>
<name>A0A5M9JG03_MONFR</name>
<feature type="compositionally biased region" description="Basic and acidic residues" evidence="1">
    <location>
        <begin position="61"/>
        <end position="76"/>
    </location>
</feature>
<gene>
    <name evidence="2" type="ORF">EYC84_009185</name>
</gene>
<protein>
    <submittedName>
        <fullName evidence="2">Uncharacterized protein</fullName>
    </submittedName>
</protein>
<dbReference type="AlphaFoldDB" id="A0A5M9JG03"/>
<feature type="compositionally biased region" description="Low complexity" evidence="1">
    <location>
        <begin position="312"/>
        <end position="329"/>
    </location>
</feature>
<feature type="region of interest" description="Disordered" evidence="1">
    <location>
        <begin position="42"/>
        <end position="122"/>
    </location>
</feature>
<feature type="compositionally biased region" description="Polar residues" evidence="1">
    <location>
        <begin position="43"/>
        <end position="56"/>
    </location>
</feature>
<keyword evidence="3" id="KW-1185">Reference proteome</keyword>
<dbReference type="EMBL" id="VICG01000012">
    <property type="protein sequence ID" value="KAA8566646.1"/>
    <property type="molecule type" value="Genomic_DNA"/>
</dbReference>
<accession>A0A5M9JG03</accession>
<dbReference type="Proteomes" id="UP000322873">
    <property type="component" value="Unassembled WGS sequence"/>
</dbReference>
<feature type="compositionally biased region" description="Polar residues" evidence="1">
    <location>
        <begin position="349"/>
        <end position="358"/>
    </location>
</feature>
<feature type="compositionally biased region" description="Basic and acidic residues" evidence="1">
    <location>
        <begin position="83"/>
        <end position="92"/>
    </location>
</feature>
<sequence length="370" mass="40173">MTGKSESDTGKSLDYKLHFAQQVAEKVKALKEAKALEMLNSRALAQQETSTVTTDITVPPARDENHLSSKDDDDIKQISSKRIKGEKAKSGFDPDNETSYTPSSEKPIVLDGRSSNRSLTNAKPLERESLELSQSSYILKSIDPEKRRFFRPLADAITASDSAQLGKILLRLCVEYPNTRAVVESLFADTSNEDVDASSPTLTCKISNYQAPQDSTPVTGVKTTPLPPVRKQNKSLEEKEKTIAVAKPTKKVPQTPQIPTSARTSVAASEKRKREESSDTSIISQKKSKPHSVTPKYSKLSSSVTDQKDGTSKPSTSSSKSLNTSKGSKLMTDKPVGSLSKPKPDRTSLDSLFDSNYSEAELSSGALNGA</sequence>
<evidence type="ECO:0000313" key="2">
    <source>
        <dbReference type="EMBL" id="KAA8566646.1"/>
    </source>
</evidence>
<feature type="region of interest" description="Disordered" evidence="1">
    <location>
        <begin position="208"/>
        <end position="370"/>
    </location>
</feature>
<feature type="compositionally biased region" description="Polar residues" evidence="1">
    <location>
        <begin position="208"/>
        <end position="222"/>
    </location>
</feature>